<comment type="caution">
    <text evidence="4">The sequence shown here is derived from an EMBL/GenBank/DDBJ whole genome shotgun (WGS) entry which is preliminary data.</text>
</comment>
<dbReference type="SUPFAM" id="SSF57997">
    <property type="entry name" value="Tropomyosin"/>
    <property type="match status" value="1"/>
</dbReference>
<feature type="non-terminal residue" evidence="4">
    <location>
        <position position="1170"/>
    </location>
</feature>
<evidence type="ECO:0000259" key="3">
    <source>
        <dbReference type="Pfam" id="PF20155"/>
    </source>
</evidence>
<reference evidence="4 5" key="1">
    <citation type="submission" date="2019-06" db="EMBL/GenBank/DDBJ databases">
        <title>Genome of Acinetobacter radioresistens APH1, a phenol degrading strain.</title>
        <authorList>
            <person name="Liu Y."/>
        </authorList>
    </citation>
    <scope>NUCLEOTIDE SEQUENCE [LARGE SCALE GENOMIC DNA]</scope>
    <source>
        <strain evidence="4 5">APH1</strain>
    </source>
</reference>
<proteinExistence type="predicted"/>
<dbReference type="NCBIfam" id="TIGR02675">
    <property type="entry name" value="tape_meas_nterm"/>
    <property type="match status" value="1"/>
</dbReference>
<evidence type="ECO:0000313" key="5">
    <source>
        <dbReference type="Proteomes" id="UP000314285"/>
    </source>
</evidence>
<dbReference type="InterPro" id="IPR013491">
    <property type="entry name" value="Tape_meas_N"/>
</dbReference>
<evidence type="ECO:0000256" key="2">
    <source>
        <dbReference type="SAM" id="MobiDB-lite"/>
    </source>
</evidence>
<feature type="region of interest" description="Disordered" evidence="2">
    <location>
        <begin position="760"/>
        <end position="790"/>
    </location>
</feature>
<feature type="coiled-coil region" evidence="1">
    <location>
        <begin position="266"/>
        <end position="322"/>
    </location>
</feature>
<feature type="domain" description="Tape measure protein N-terminal" evidence="3">
    <location>
        <begin position="383"/>
        <end position="572"/>
    </location>
</feature>
<organism evidence="4 5">
    <name type="scientific">Acinetobacter radioresistens</name>
    <dbReference type="NCBI Taxonomy" id="40216"/>
    <lineage>
        <taxon>Bacteria</taxon>
        <taxon>Pseudomonadati</taxon>
        <taxon>Pseudomonadota</taxon>
        <taxon>Gammaproteobacteria</taxon>
        <taxon>Moraxellales</taxon>
        <taxon>Moraxellaceae</taxon>
        <taxon>Acinetobacter</taxon>
    </lineage>
</organism>
<evidence type="ECO:0000256" key="1">
    <source>
        <dbReference type="SAM" id="Coils"/>
    </source>
</evidence>
<dbReference type="RefSeq" id="WP_139880461.1">
    <property type="nucleotide sequence ID" value="NZ_VFBM01000001.1"/>
</dbReference>
<gene>
    <name evidence="4" type="ORF">FHY67_00005</name>
</gene>
<protein>
    <submittedName>
        <fullName evidence="4">Tape measure protein</fullName>
    </submittedName>
</protein>
<dbReference type="Proteomes" id="UP000314285">
    <property type="component" value="Unassembled WGS sequence"/>
</dbReference>
<sequence>MAGKELTFKIVMEADTKNYVSNIKESESVTKAIYTAIKQESEKLKAASEETAQEIGKIVPDDLQKKADQAASKINNLGSELQDTATKANKAGFEIGEAIPGDTIQLAEILGTKFFTAAKEIEALGDKSVISASELRSMSSIGEQGLNELNSALKAAQAELVRLQSTDGTLKDIEIAKQRVLSIEDAIKETSSAFNYYQDVAVNAMRGVDNATQSTINQLQQFSAVDLSGVIGEAQTVTRAIESMGSGATVSTREVQRIGELGSNAINALERELNEAKLAWQALSSASHDISLEELNQAKQKVERLEQALDLTENSMNEFRSAAQQAAPVVDHLDQSLEKTNHELKDTETFGQRAASEVEGLRNSFNALTGVLAAVGIGTSAMEIAQVSDQYKTLSGRIQIAIGDNANLKQAMDDVANVAIKTNFNLVATGDLFARLTKIGQEMKWPQEQALALTETINRAIQVGGGSAEANEAAIIQLNQALGSGVLRGDEFNSMVEQSPRLTQAMADGLGVTTGQLREMANQGQLTTAVVTKAILSQSEVITAEFNKFPATIGASIENLKTAWTIYIGEADAASGASAKVAQALKFVSQNLDALITTLTAAAQAFIAYKAIGMAAVFLEKANAAKAAQVAIATETVALTANTGANTANTRATHLTAVAKTELAAATNASTTANTAATGVFGRVTNATNGLKAGLVSVLSRFGAYGAAAAGVVIASDLMVDGFKATDEWLLRQGSNFIDWTVARVTGTKSLAEQERDLAAAEEESRKKQEASTAAKEKHAAAAEKSKDKTYQLTEQSKKLITEFDELIAKGEPAKEALEKVSQAMKFDSTKGINDAITALILLQNQGKITGEELQGSLGKALDGKDLVVFEANARAAFAGTSKEAEKNAQITEAVMKAALDRTGLSTEQLQGRFSAAFQSASNDVQLVVSNLEAYKAQGIDTGLALSANLNKAIDTAQTRAELDYAKSSLIAFGKQGLVAGDQVALGLSKIEEKARQLPAVLNPVQAAFAALGIQTKEQLNGAAVSAQKSFEVISKSGQATAEGIKQAYIQMLNAALATGDKAQIAAVQAKAASHGLQVQIDDTGKAVVQTASEWVKANIQIENSARGIKDGYREAGRVAREEAKSSTEAWSEALTAMQGKLKASKTGVMAKNGYSVDEIEQQLTEMGYS</sequence>
<dbReference type="EMBL" id="VFBM01000001">
    <property type="protein sequence ID" value="TNX93888.1"/>
    <property type="molecule type" value="Genomic_DNA"/>
</dbReference>
<keyword evidence="1" id="KW-0175">Coiled coil</keyword>
<name>A0A8H2K2R4_ACIRA</name>
<dbReference type="AlphaFoldDB" id="A0A8H2K2R4"/>
<dbReference type="Pfam" id="PF20155">
    <property type="entry name" value="TMP_3"/>
    <property type="match status" value="1"/>
</dbReference>
<evidence type="ECO:0000313" key="4">
    <source>
        <dbReference type="EMBL" id="TNX93888.1"/>
    </source>
</evidence>
<accession>A0A8H2K2R4</accession>